<dbReference type="Pfam" id="PF03551">
    <property type="entry name" value="PadR"/>
    <property type="match status" value="1"/>
</dbReference>
<gene>
    <name evidence="2" type="ORF">FHX44_113545</name>
</gene>
<dbReference type="AlphaFoldDB" id="A0A561SS21"/>
<evidence type="ECO:0000313" key="2">
    <source>
        <dbReference type="EMBL" id="TWF77632.1"/>
    </source>
</evidence>
<evidence type="ECO:0000259" key="1">
    <source>
        <dbReference type="Pfam" id="PF03551"/>
    </source>
</evidence>
<keyword evidence="3" id="KW-1185">Reference proteome</keyword>
<dbReference type="InterPro" id="IPR036388">
    <property type="entry name" value="WH-like_DNA-bd_sf"/>
</dbReference>
<dbReference type="Proteomes" id="UP000321261">
    <property type="component" value="Unassembled WGS sequence"/>
</dbReference>
<sequence>MKPVNLLGMALLRLLAERPQHPYELRQRMRDEGLDRMIKVTHGALYYSVESLVKAELIAPVEVSRQGRRPERTVYEITDAGREVAGDRLRELLSTVAPEPTTYGAALAFLSLVPPTDAARRLELRAVLLEGELAAAGTRHDALIEQGVPPVALVEMRHHQAHLRADLELTRSIRDDIRSGRMSWEPVLGSADGSER</sequence>
<feature type="domain" description="Transcription regulator PadR N-terminal" evidence="1">
    <location>
        <begin position="11"/>
        <end position="84"/>
    </location>
</feature>
<reference evidence="2 3" key="1">
    <citation type="submission" date="2019-06" db="EMBL/GenBank/DDBJ databases">
        <title>Sequencing the genomes of 1000 actinobacteria strains.</title>
        <authorList>
            <person name="Klenk H.-P."/>
        </authorList>
    </citation>
    <scope>NUCLEOTIDE SEQUENCE [LARGE SCALE GENOMIC DNA]</scope>
    <source>
        <strain evidence="2 3">DSM 45671</strain>
    </source>
</reference>
<dbReference type="EMBL" id="VIWU01000001">
    <property type="protein sequence ID" value="TWF77632.1"/>
    <property type="molecule type" value="Genomic_DNA"/>
</dbReference>
<organism evidence="2 3">
    <name type="scientific">Pseudonocardia hierapolitana</name>
    <dbReference type="NCBI Taxonomy" id="1128676"/>
    <lineage>
        <taxon>Bacteria</taxon>
        <taxon>Bacillati</taxon>
        <taxon>Actinomycetota</taxon>
        <taxon>Actinomycetes</taxon>
        <taxon>Pseudonocardiales</taxon>
        <taxon>Pseudonocardiaceae</taxon>
        <taxon>Pseudonocardia</taxon>
    </lineage>
</organism>
<dbReference type="PANTHER" id="PTHR43252">
    <property type="entry name" value="TRANSCRIPTIONAL REGULATOR YQJI"/>
    <property type="match status" value="1"/>
</dbReference>
<proteinExistence type="predicted"/>
<accession>A0A561SS21</accession>
<dbReference type="PANTHER" id="PTHR43252:SF2">
    <property type="entry name" value="TRANSCRIPTION REGULATOR, PADR-LIKE FAMILY"/>
    <property type="match status" value="1"/>
</dbReference>
<comment type="caution">
    <text evidence="2">The sequence shown here is derived from an EMBL/GenBank/DDBJ whole genome shotgun (WGS) entry which is preliminary data.</text>
</comment>
<evidence type="ECO:0000313" key="3">
    <source>
        <dbReference type="Proteomes" id="UP000321261"/>
    </source>
</evidence>
<name>A0A561SS21_9PSEU</name>
<dbReference type="RefSeq" id="WP_147256767.1">
    <property type="nucleotide sequence ID" value="NZ_VIWU01000001.1"/>
</dbReference>
<dbReference type="Gene3D" id="1.10.10.10">
    <property type="entry name" value="Winged helix-like DNA-binding domain superfamily/Winged helix DNA-binding domain"/>
    <property type="match status" value="1"/>
</dbReference>
<protein>
    <submittedName>
        <fullName evidence="2">PadR family transcriptional regulator</fullName>
    </submittedName>
</protein>
<dbReference type="InterPro" id="IPR036390">
    <property type="entry name" value="WH_DNA-bd_sf"/>
</dbReference>
<dbReference type="InterPro" id="IPR005149">
    <property type="entry name" value="Tscrpt_reg_PadR_N"/>
</dbReference>
<dbReference type="OrthoDB" id="8443918at2"/>
<dbReference type="SUPFAM" id="SSF46785">
    <property type="entry name" value="Winged helix' DNA-binding domain"/>
    <property type="match status" value="1"/>
</dbReference>